<evidence type="ECO:0000313" key="2">
    <source>
        <dbReference type="Proteomes" id="UP000676336"/>
    </source>
</evidence>
<dbReference type="Proteomes" id="UP000676336">
    <property type="component" value="Unassembled WGS sequence"/>
</dbReference>
<protein>
    <submittedName>
        <fullName evidence="1">Uncharacterized protein</fullName>
    </submittedName>
</protein>
<reference evidence="1" key="1">
    <citation type="submission" date="2021-02" db="EMBL/GenBank/DDBJ databases">
        <authorList>
            <person name="Nowell W R."/>
        </authorList>
    </citation>
    <scope>NUCLEOTIDE SEQUENCE</scope>
</reference>
<proteinExistence type="predicted"/>
<organism evidence="1 2">
    <name type="scientific">Rotaria magnacalcarata</name>
    <dbReference type="NCBI Taxonomy" id="392030"/>
    <lineage>
        <taxon>Eukaryota</taxon>
        <taxon>Metazoa</taxon>
        <taxon>Spiralia</taxon>
        <taxon>Gnathifera</taxon>
        <taxon>Rotifera</taxon>
        <taxon>Eurotatoria</taxon>
        <taxon>Bdelloidea</taxon>
        <taxon>Philodinida</taxon>
        <taxon>Philodinidae</taxon>
        <taxon>Rotaria</taxon>
    </lineage>
</organism>
<dbReference type="EMBL" id="CAJOBI010324242">
    <property type="protein sequence ID" value="CAF5189504.1"/>
    <property type="molecule type" value="Genomic_DNA"/>
</dbReference>
<comment type="caution">
    <text evidence="1">The sequence shown here is derived from an EMBL/GenBank/DDBJ whole genome shotgun (WGS) entry which is preliminary data.</text>
</comment>
<gene>
    <name evidence="1" type="ORF">SMN809_LOCUS71745</name>
</gene>
<dbReference type="AlphaFoldDB" id="A0A8S3HZ18"/>
<accession>A0A8S3HZ18</accession>
<name>A0A8S3HZ18_9BILA</name>
<sequence>MNTDGQVQKCIFEVLHRETTNVVVDMTIAYLDAIDTKPDYSWLANTSNGQNPVSWSSQIVISNNPC</sequence>
<evidence type="ECO:0000313" key="1">
    <source>
        <dbReference type="EMBL" id="CAF5189504.1"/>
    </source>
</evidence>